<evidence type="ECO:0000259" key="15">
    <source>
        <dbReference type="Pfam" id="PF09924"/>
    </source>
</evidence>
<dbReference type="OrthoDB" id="145485at2"/>
<evidence type="ECO:0000313" key="16">
    <source>
        <dbReference type="EMBL" id="KAA9300628.1"/>
    </source>
</evidence>
<proteinExistence type="inferred from homology"/>
<dbReference type="Pfam" id="PF03706">
    <property type="entry name" value="LPG_synthase_TM"/>
    <property type="match status" value="1"/>
</dbReference>
<dbReference type="PANTHER" id="PTHR34697">
    <property type="entry name" value="PHOSPHATIDYLGLYCEROL LYSYLTRANSFERASE"/>
    <property type="match status" value="1"/>
</dbReference>
<dbReference type="GO" id="GO:0005886">
    <property type="term" value="C:plasma membrane"/>
    <property type="evidence" value="ECO:0007669"/>
    <property type="project" value="UniProtKB-SubCell"/>
</dbReference>
<dbReference type="GO" id="GO:0050071">
    <property type="term" value="F:phosphatidylglycerol lysyltransferase activity"/>
    <property type="evidence" value="ECO:0007669"/>
    <property type="project" value="UniProtKB-EC"/>
</dbReference>
<evidence type="ECO:0000256" key="13">
    <source>
        <dbReference type="ARBA" id="ARBA00047540"/>
    </source>
</evidence>
<feature type="transmembrane region" description="Helical" evidence="14">
    <location>
        <begin position="12"/>
        <end position="31"/>
    </location>
</feature>
<protein>
    <recommendedName>
        <fullName evidence="4 14">Phosphatidylglycerol lysyltransferase</fullName>
        <ecNumber evidence="3 14">2.3.2.3</ecNumber>
    </recommendedName>
    <alternativeName>
        <fullName evidence="12 14">Lysylphosphatidylglycerol synthase</fullName>
    </alternativeName>
</protein>
<dbReference type="GO" id="GO:0055091">
    <property type="term" value="P:phospholipid homeostasis"/>
    <property type="evidence" value="ECO:0007669"/>
    <property type="project" value="TreeGrafter"/>
</dbReference>
<feature type="transmembrane region" description="Helical" evidence="14">
    <location>
        <begin position="395"/>
        <end position="424"/>
    </location>
</feature>
<evidence type="ECO:0000256" key="2">
    <source>
        <dbReference type="ARBA" id="ARBA00008627"/>
    </source>
</evidence>
<evidence type="ECO:0000313" key="17">
    <source>
        <dbReference type="Proteomes" id="UP000327148"/>
    </source>
</evidence>
<dbReference type="Proteomes" id="UP000327148">
    <property type="component" value="Unassembled WGS sequence"/>
</dbReference>
<sequence>MSRMEFIRRHKRIIQIFFYVLIFGLLGYFIHHELQGIDWRLFRQSLGEKSLWVQIGLLLTGLLGFSVNGLYDLNATRDYPLTVPPLDILKIGWISQAFNEFIDFGGLTGGTLRAKFYKKAGLPAESALQLSVMNWAASFLGLVFLIFLALPLAWGRDLGWPLVLALVFTLYLPAFLVADRLAWVQRLFDRYQLQRISWRKKWGYVAVSILDWSAALAYFLFVMSLFNPNFALSDGLLVYVVSIVVGLFSFVPGGVGAFDVTVLLLMQKAGYETANVLAGLVVLRVCYYIIPWLLASAYVFGRWYREKTEDFHLTFWSDVLVKGLALVMFIGGALLVSTALAPELFDRIRFLNHLVPRLFEQLSAFITLIIGIVTLLLSLGINARVRRVYQTAMVLLPLGAGLCLVRGFSYREALLVLIVWILLYANRQQFIRASVPLTRRNIMGASLLTLLVLGVTSVAVAWHILRLKGELVITVNLVHLMMSVLIVVGLALLLLFSQSKKLRFQAPGPDELAAYLELVAQYGGTEYSHLVRLLDKQIFFSPDREAALLYRAVGRNMLVLGDPVGQPEAFDGLLQAFASYAHNAGMQLAYYEVSPRYLDNFCNMGYLTVKIGEAAIISLADFTFEGKKNRNRRQIRNAMEKAGLRFEVLNPPHAPELLAELKGISDAWLEGRSEMAYSLGAFQEDYLQTSPLFVLRSDERIEAFANLMPISATSVSIDLMRFRGDTVDNAMQMLLLQILAWAKEAGYESFDLGMAPLANVGDQTYSRSRDRVIRLVYEYGNRVYGFKGLRAYKDKFRPHWENRYLIYAEASALPQILLGLYEAVNHSYKKKEK</sequence>
<dbReference type="EMBL" id="VYWO01000004">
    <property type="protein sequence ID" value="KAA9300628.1"/>
    <property type="molecule type" value="Genomic_DNA"/>
</dbReference>
<evidence type="ECO:0000256" key="3">
    <source>
        <dbReference type="ARBA" id="ARBA00012014"/>
    </source>
</evidence>
<dbReference type="InterPro" id="IPR022791">
    <property type="entry name" value="L-PG_synthase/AglD"/>
</dbReference>
<feature type="transmembrane region" description="Helical" evidence="14">
    <location>
        <begin position="471"/>
        <end position="496"/>
    </location>
</feature>
<evidence type="ECO:0000256" key="8">
    <source>
        <dbReference type="ARBA" id="ARBA00022989"/>
    </source>
</evidence>
<evidence type="ECO:0000256" key="12">
    <source>
        <dbReference type="ARBA" id="ARBA00031899"/>
    </source>
</evidence>
<feature type="transmembrane region" description="Helical" evidence="14">
    <location>
        <begin position="132"/>
        <end position="154"/>
    </location>
</feature>
<feature type="transmembrane region" description="Helical" evidence="14">
    <location>
        <begin position="160"/>
        <end position="181"/>
    </location>
</feature>
<keyword evidence="5" id="KW-1003">Cell membrane</keyword>
<reference evidence="16 17" key="1">
    <citation type="submission" date="2019-09" db="EMBL/GenBank/DDBJ databases">
        <title>Draft genome sequence assemblies of isolates from the urinary tract.</title>
        <authorList>
            <person name="Mores C.R."/>
            <person name="Putonti C."/>
            <person name="Wolfe A.J."/>
        </authorList>
    </citation>
    <scope>NUCLEOTIDE SEQUENCE [LARGE SCALE GENOMIC DNA]</scope>
    <source>
        <strain evidence="16 17">UMB623</strain>
    </source>
</reference>
<dbReference type="EC" id="2.3.2.3" evidence="3 14"/>
<feature type="transmembrane region" description="Helical" evidence="14">
    <location>
        <begin position="277"/>
        <end position="300"/>
    </location>
</feature>
<organism evidence="16 17">
    <name type="scientific">Aerococcus sanguinicola</name>
    <dbReference type="NCBI Taxonomy" id="119206"/>
    <lineage>
        <taxon>Bacteria</taxon>
        <taxon>Bacillati</taxon>
        <taxon>Bacillota</taxon>
        <taxon>Bacilli</taxon>
        <taxon>Lactobacillales</taxon>
        <taxon>Aerococcaceae</taxon>
        <taxon>Aerococcus</taxon>
    </lineage>
</organism>
<dbReference type="STRING" id="119206.AWM72_05150"/>
<comment type="subcellular location">
    <subcellularLocation>
        <location evidence="1 14">Cell membrane</location>
        <topology evidence="1 14">Multi-pass membrane protein</topology>
    </subcellularLocation>
</comment>
<comment type="catalytic activity">
    <reaction evidence="13 14">
        <text>L-lysyl-tRNA(Lys) + a 1,2-diacyl-sn-glycero-3-phospho-(1'-sn-glycerol) = a 1,2-diacyl-sn-glycero-3-phospho-1'-(3'-O-L-lysyl)-sn-glycerol + tRNA(Lys)</text>
        <dbReference type="Rhea" id="RHEA:10668"/>
        <dbReference type="Rhea" id="RHEA-COMP:9696"/>
        <dbReference type="Rhea" id="RHEA-COMP:9697"/>
        <dbReference type="ChEBI" id="CHEBI:64716"/>
        <dbReference type="ChEBI" id="CHEBI:75792"/>
        <dbReference type="ChEBI" id="CHEBI:78442"/>
        <dbReference type="ChEBI" id="CHEBI:78529"/>
        <dbReference type="EC" id="2.3.2.3"/>
    </reaction>
</comment>
<comment type="caution">
    <text evidence="16">The sequence shown here is derived from an EMBL/GenBank/DDBJ whole genome shotgun (WGS) entry which is preliminary data.</text>
</comment>
<dbReference type="AlphaFoldDB" id="A0A5N1GK06"/>
<evidence type="ECO:0000256" key="1">
    <source>
        <dbReference type="ARBA" id="ARBA00004651"/>
    </source>
</evidence>
<keyword evidence="6 14" id="KW-0808">Transferase</keyword>
<dbReference type="PANTHER" id="PTHR34697:SF2">
    <property type="entry name" value="PHOSPHATIDYLGLYCEROL LYSYLTRANSFERASE"/>
    <property type="match status" value="1"/>
</dbReference>
<dbReference type="GO" id="GO:0046677">
    <property type="term" value="P:response to antibiotic"/>
    <property type="evidence" value="ECO:0007669"/>
    <property type="project" value="UniProtKB-KW"/>
</dbReference>
<keyword evidence="9 14" id="KW-0443">Lipid metabolism</keyword>
<dbReference type="NCBIfam" id="NF033480">
    <property type="entry name" value="bifunc_MprF"/>
    <property type="match status" value="1"/>
</dbReference>
<evidence type="ECO:0000256" key="7">
    <source>
        <dbReference type="ARBA" id="ARBA00022692"/>
    </source>
</evidence>
<name>A0A5N1GK06_9LACT</name>
<gene>
    <name evidence="14 16" type="primary">mprF</name>
    <name evidence="16" type="ORF">F6I03_07430</name>
</gene>
<dbReference type="GO" id="GO:0006629">
    <property type="term" value="P:lipid metabolic process"/>
    <property type="evidence" value="ECO:0007669"/>
    <property type="project" value="UniProtKB-KW"/>
</dbReference>
<evidence type="ECO:0000256" key="6">
    <source>
        <dbReference type="ARBA" id="ARBA00022679"/>
    </source>
</evidence>
<feature type="transmembrane region" description="Helical" evidence="14">
    <location>
        <begin position="202"/>
        <end position="226"/>
    </location>
</feature>
<comment type="similarity">
    <text evidence="2 14">Belongs to the LPG synthase family.</text>
</comment>
<evidence type="ECO:0000256" key="14">
    <source>
        <dbReference type="RuleBase" id="RU363042"/>
    </source>
</evidence>
<evidence type="ECO:0000256" key="5">
    <source>
        <dbReference type="ARBA" id="ARBA00022475"/>
    </source>
</evidence>
<keyword evidence="11 14" id="KW-0046">Antibiotic resistance</keyword>
<dbReference type="SUPFAM" id="SSF55729">
    <property type="entry name" value="Acyl-CoA N-acyltransferases (Nat)"/>
    <property type="match status" value="1"/>
</dbReference>
<accession>A0A5N1GK06</accession>
<feature type="domain" description="Phosphatidylglycerol lysyltransferase C-terminal" evidence="15">
    <location>
        <begin position="518"/>
        <end position="807"/>
    </location>
</feature>
<dbReference type="Pfam" id="PF09924">
    <property type="entry name" value="LPG_synthase_C"/>
    <property type="match status" value="1"/>
</dbReference>
<evidence type="ECO:0000256" key="10">
    <source>
        <dbReference type="ARBA" id="ARBA00023136"/>
    </source>
</evidence>
<dbReference type="InterPro" id="IPR051211">
    <property type="entry name" value="PG_lysyltransferase"/>
</dbReference>
<feature type="transmembrane region" description="Helical" evidence="14">
    <location>
        <begin position="320"/>
        <end position="341"/>
    </location>
</feature>
<keyword evidence="7 14" id="KW-0812">Transmembrane</keyword>
<feature type="transmembrane region" description="Helical" evidence="14">
    <location>
        <begin position="238"/>
        <end position="265"/>
    </location>
</feature>
<feature type="transmembrane region" description="Helical" evidence="14">
    <location>
        <begin position="362"/>
        <end position="383"/>
    </location>
</feature>
<keyword evidence="8 14" id="KW-1133">Transmembrane helix</keyword>
<feature type="transmembrane region" description="Helical" evidence="14">
    <location>
        <begin position="51"/>
        <end position="71"/>
    </location>
</feature>
<comment type="function">
    <text evidence="14">Catalyzes the transfer of a lysyl group from L-lysyl-tRNA(Lys) to membrane-bound phosphatidylglycerol (PG), which produces lysylphosphatidylglycerol (LPG), a major component of the bacterial membrane with a positive net charge. LPG synthesis contributes to bacterial virulence as it is involved in the resistance mechanism against cationic antimicrobial peptides (CAMP) produces by the host's immune system (defensins, cathelicidins) and by the competing microorganisms.</text>
</comment>
<keyword evidence="10 14" id="KW-0472">Membrane</keyword>
<evidence type="ECO:0000256" key="9">
    <source>
        <dbReference type="ARBA" id="ARBA00023098"/>
    </source>
</evidence>
<dbReference type="InterPro" id="IPR024320">
    <property type="entry name" value="LPG_synthase_C"/>
</dbReference>
<dbReference type="InterPro" id="IPR016181">
    <property type="entry name" value="Acyl_CoA_acyltransferase"/>
</dbReference>
<evidence type="ECO:0000256" key="11">
    <source>
        <dbReference type="ARBA" id="ARBA00023251"/>
    </source>
</evidence>
<feature type="transmembrane region" description="Helical" evidence="14">
    <location>
        <begin position="445"/>
        <end position="465"/>
    </location>
</feature>
<evidence type="ECO:0000256" key="4">
    <source>
        <dbReference type="ARBA" id="ARBA00021546"/>
    </source>
</evidence>